<organism evidence="2 3">
    <name type="scientific">Apatococcus lobatus</name>
    <dbReference type="NCBI Taxonomy" id="904363"/>
    <lineage>
        <taxon>Eukaryota</taxon>
        <taxon>Viridiplantae</taxon>
        <taxon>Chlorophyta</taxon>
        <taxon>core chlorophytes</taxon>
        <taxon>Trebouxiophyceae</taxon>
        <taxon>Chlorellales</taxon>
        <taxon>Chlorellaceae</taxon>
        <taxon>Apatococcus</taxon>
    </lineage>
</organism>
<protein>
    <submittedName>
        <fullName evidence="2">Uncharacterized protein</fullName>
    </submittedName>
</protein>
<dbReference type="AlphaFoldDB" id="A0AAW1RXA7"/>
<keyword evidence="3" id="KW-1185">Reference proteome</keyword>
<evidence type="ECO:0000256" key="1">
    <source>
        <dbReference type="SAM" id="MobiDB-lite"/>
    </source>
</evidence>
<comment type="caution">
    <text evidence="2">The sequence shown here is derived from an EMBL/GenBank/DDBJ whole genome shotgun (WGS) entry which is preliminary data.</text>
</comment>
<name>A0AAW1RXA7_9CHLO</name>
<proteinExistence type="predicted"/>
<evidence type="ECO:0000313" key="2">
    <source>
        <dbReference type="EMBL" id="KAK9838011.1"/>
    </source>
</evidence>
<feature type="region of interest" description="Disordered" evidence="1">
    <location>
        <begin position="1"/>
        <end position="47"/>
    </location>
</feature>
<dbReference type="Proteomes" id="UP001438707">
    <property type="component" value="Unassembled WGS sequence"/>
</dbReference>
<accession>A0AAW1RXA7</accession>
<reference evidence="2 3" key="1">
    <citation type="journal article" date="2024" name="Nat. Commun.">
        <title>Phylogenomics reveals the evolutionary origins of lichenization in chlorophyte algae.</title>
        <authorList>
            <person name="Puginier C."/>
            <person name="Libourel C."/>
            <person name="Otte J."/>
            <person name="Skaloud P."/>
            <person name="Haon M."/>
            <person name="Grisel S."/>
            <person name="Petersen M."/>
            <person name="Berrin J.G."/>
            <person name="Delaux P.M."/>
            <person name="Dal Grande F."/>
            <person name="Keller J."/>
        </authorList>
    </citation>
    <scope>NUCLEOTIDE SEQUENCE [LARGE SCALE GENOMIC DNA]</scope>
    <source>
        <strain evidence="2 3">SAG 2145</strain>
    </source>
</reference>
<gene>
    <name evidence="2" type="ORF">WJX74_009751</name>
</gene>
<evidence type="ECO:0000313" key="3">
    <source>
        <dbReference type="Proteomes" id="UP001438707"/>
    </source>
</evidence>
<dbReference type="EMBL" id="JALJOS010000006">
    <property type="protein sequence ID" value="KAK9838011.1"/>
    <property type="molecule type" value="Genomic_DNA"/>
</dbReference>
<feature type="compositionally biased region" description="Polar residues" evidence="1">
    <location>
        <begin position="9"/>
        <end position="28"/>
    </location>
</feature>
<sequence>MPLSPPAGANSTDAQQTQCPAATASASVHSPGHGMTNDSLASGGSCGISRDGSNEASGLADYPRQVLHIGPAFHHGDKFVMRWGMVAGAAAVFKCFDFSHAASAEDDMLQERNILVRMSAIQGRSVPQVLMCGSTHHRLLGFLAYSAGDRTLALGCT</sequence>